<sequence length="239" mass="26106">MVNRFAPVDKIHQALHAYHVVADERGEIVPSVHYCSCNSSGDHFQCLIYESDEPDAKLIGVEYMVSEDVFLQLPEDEKKYWHSHVHEVMGGSLVLIGLRAGMVAEAAAAAAKSAEDAVKAVAGAGATGGAVPDAAELAALARIKKLYGKAIHLWHPTSSAVPMGPPKLMMPIDEKYDGVPDKMIKQRDERYAIDTERKKAERQDKLTESVVPNDAADQYLRSGKTLQFTAEESHVRPAS</sequence>
<evidence type="ECO:0000313" key="3">
    <source>
        <dbReference type="EMBL" id="SAM80631.1"/>
    </source>
</evidence>
<evidence type="ECO:0000313" key="4">
    <source>
        <dbReference type="EMBL" id="SYW79105.1"/>
    </source>
</evidence>
<organism evidence="3 5">
    <name type="scientific">Ustilago bromivora</name>
    <dbReference type="NCBI Taxonomy" id="307758"/>
    <lineage>
        <taxon>Eukaryota</taxon>
        <taxon>Fungi</taxon>
        <taxon>Dikarya</taxon>
        <taxon>Basidiomycota</taxon>
        <taxon>Ustilaginomycotina</taxon>
        <taxon>Ustilaginomycetes</taxon>
        <taxon>Ustilaginales</taxon>
        <taxon>Ustilaginaceae</taxon>
        <taxon>Ustilago</taxon>
    </lineage>
</organism>
<evidence type="ECO:0000256" key="2">
    <source>
        <dbReference type="SAM" id="MobiDB-lite"/>
    </source>
</evidence>
<gene>
    <name evidence="4" type="ORF">UBRO2_02789</name>
    <name evidence="3" type="ORF">UBRO_02499</name>
</gene>
<dbReference type="PANTHER" id="PTHR31360">
    <property type="match status" value="1"/>
</dbReference>
<reference evidence="4" key="3">
    <citation type="submission" date="2018-08" db="EMBL/GenBank/DDBJ databases">
        <authorList>
            <person name="Guldener U."/>
        </authorList>
    </citation>
    <scope>NUCLEOTIDE SEQUENCE</scope>
    <source>
        <strain evidence="4">UB2</strain>
    </source>
</reference>
<dbReference type="EMBL" id="LT558120">
    <property type="protein sequence ID" value="SAM80631.1"/>
    <property type="molecule type" value="Genomic_DNA"/>
</dbReference>
<reference evidence="3" key="1">
    <citation type="submission" date="2016-04" db="EMBL/GenBank/DDBJ databases">
        <authorList>
            <person name="Evans L.H."/>
            <person name="Alamgir A."/>
            <person name="Owens N."/>
            <person name="Weber N.D."/>
            <person name="Virtaneva K."/>
            <person name="Barbian K."/>
            <person name="Babar A."/>
            <person name="Rosenke K."/>
        </authorList>
    </citation>
    <scope>NUCLEOTIDE SEQUENCE</scope>
    <source>
        <strain evidence="3">UB2112</strain>
    </source>
</reference>
<evidence type="ECO:0000256" key="1">
    <source>
        <dbReference type="ARBA" id="ARBA00009740"/>
    </source>
</evidence>
<dbReference type="Proteomes" id="UP000658997">
    <property type="component" value="Unassembled WGS sequence"/>
</dbReference>
<dbReference type="InterPro" id="IPR010686">
    <property type="entry name" value="OBAP-like"/>
</dbReference>
<dbReference type="PANTHER" id="PTHR31360:SF0">
    <property type="entry name" value="OIL BODY-ASSOCIATED PROTEIN 1B"/>
    <property type="match status" value="1"/>
</dbReference>
<keyword evidence="6" id="KW-1185">Reference proteome</keyword>
<reference evidence="5" key="2">
    <citation type="submission" date="2016-04" db="EMBL/GenBank/DDBJ databases">
        <authorList>
            <person name="Guldener U."/>
            <person name="Guldener U."/>
        </authorList>
    </citation>
    <scope>NUCLEOTIDE SEQUENCE [LARGE SCALE GENOMIC DNA]</scope>
    <source>
        <strain evidence="5">UB2112</strain>
    </source>
</reference>
<feature type="region of interest" description="Disordered" evidence="2">
    <location>
        <begin position="188"/>
        <end position="214"/>
    </location>
</feature>
<comment type="similarity">
    <text evidence="1">Belongs to the OBAP family.</text>
</comment>
<feature type="compositionally biased region" description="Basic and acidic residues" evidence="2">
    <location>
        <begin position="188"/>
        <end position="207"/>
    </location>
</feature>
<protein>
    <submittedName>
        <fullName evidence="3">Uncharacterized protein</fullName>
    </submittedName>
</protein>
<dbReference type="EMBL" id="ULHB01000046">
    <property type="protein sequence ID" value="SYW79105.1"/>
    <property type="molecule type" value="Genomic_DNA"/>
</dbReference>
<proteinExistence type="inferred from homology"/>
<evidence type="ECO:0000313" key="6">
    <source>
        <dbReference type="Proteomes" id="UP000658997"/>
    </source>
</evidence>
<dbReference type="AlphaFoldDB" id="A0A1K0HA77"/>
<accession>A0A1K0HA77</accession>
<dbReference type="OrthoDB" id="1901244at2759"/>
<evidence type="ECO:0000313" key="5">
    <source>
        <dbReference type="Proteomes" id="UP000179920"/>
    </source>
</evidence>
<dbReference type="Proteomes" id="UP000179920">
    <property type="component" value="Chromosome IV"/>
</dbReference>
<dbReference type="Pfam" id="PF06884">
    <property type="entry name" value="DUF1264"/>
    <property type="match status" value="1"/>
</dbReference>
<name>A0A1K0HA77_9BASI</name>